<comment type="caution">
    <text evidence="1">The sequence shown here is derived from an EMBL/GenBank/DDBJ whole genome shotgun (WGS) entry which is preliminary data.</text>
</comment>
<dbReference type="STRING" id="1798664.A3C93_06110"/>
<organism evidence="1 2">
    <name type="scientific">Candidatus Lloydbacteria bacterium RIFCSPHIGHO2_02_FULL_54_17</name>
    <dbReference type="NCBI Taxonomy" id="1798664"/>
    <lineage>
        <taxon>Bacteria</taxon>
        <taxon>Candidatus Lloydiibacteriota</taxon>
    </lineage>
</organism>
<dbReference type="AlphaFoldDB" id="A0A1G2DGL4"/>
<protein>
    <submittedName>
        <fullName evidence="1">Uncharacterized protein</fullName>
    </submittedName>
</protein>
<gene>
    <name evidence="1" type="ORF">A3C93_06110</name>
</gene>
<accession>A0A1G2DGL4</accession>
<reference evidence="1 2" key="1">
    <citation type="journal article" date="2016" name="Nat. Commun.">
        <title>Thousands of microbial genomes shed light on interconnected biogeochemical processes in an aquifer system.</title>
        <authorList>
            <person name="Anantharaman K."/>
            <person name="Brown C.T."/>
            <person name="Hug L.A."/>
            <person name="Sharon I."/>
            <person name="Castelle C.J."/>
            <person name="Probst A.J."/>
            <person name="Thomas B.C."/>
            <person name="Singh A."/>
            <person name="Wilkins M.J."/>
            <person name="Karaoz U."/>
            <person name="Brodie E.L."/>
            <person name="Williams K.H."/>
            <person name="Hubbard S.S."/>
            <person name="Banfield J.F."/>
        </authorList>
    </citation>
    <scope>NUCLEOTIDE SEQUENCE [LARGE SCALE GENOMIC DNA]</scope>
</reference>
<proteinExistence type="predicted"/>
<evidence type="ECO:0000313" key="2">
    <source>
        <dbReference type="Proteomes" id="UP000178636"/>
    </source>
</evidence>
<dbReference type="Proteomes" id="UP000178636">
    <property type="component" value="Unassembled WGS sequence"/>
</dbReference>
<sequence>MKDHPEHGVSQRGPSEGGPQVAEFEKLVASFESTYSLAELHAIVDLRMEDAPRHPLREPAKEALAPIVGLLNYLKEETSISPAKYRELKEKYVRLTRAVGIIKNNVVDHNRKFDLDS</sequence>
<name>A0A1G2DGL4_9BACT</name>
<evidence type="ECO:0000313" key="1">
    <source>
        <dbReference type="EMBL" id="OGZ12653.1"/>
    </source>
</evidence>
<dbReference type="EMBL" id="MHLO01000016">
    <property type="protein sequence ID" value="OGZ12653.1"/>
    <property type="molecule type" value="Genomic_DNA"/>
</dbReference>